<keyword evidence="1" id="KW-0175">Coiled coil</keyword>
<feature type="region of interest" description="Disordered" evidence="2">
    <location>
        <begin position="1272"/>
        <end position="1339"/>
    </location>
</feature>
<feature type="compositionally biased region" description="Polar residues" evidence="2">
    <location>
        <begin position="138"/>
        <end position="152"/>
    </location>
</feature>
<dbReference type="EMBL" id="CP069110">
    <property type="protein sequence ID" value="QSS59822.1"/>
    <property type="molecule type" value="Genomic_DNA"/>
</dbReference>
<feature type="region of interest" description="Disordered" evidence="2">
    <location>
        <begin position="753"/>
        <end position="775"/>
    </location>
</feature>
<feature type="compositionally biased region" description="Polar residues" evidence="2">
    <location>
        <begin position="334"/>
        <end position="362"/>
    </location>
</feature>
<feature type="compositionally biased region" description="Pro residues" evidence="2">
    <location>
        <begin position="513"/>
        <end position="525"/>
    </location>
</feature>
<organism evidence="3 4">
    <name type="scientific">Ajellomyces capsulatus</name>
    <name type="common">Darling's disease fungus</name>
    <name type="synonym">Histoplasma capsulatum</name>
    <dbReference type="NCBI Taxonomy" id="5037"/>
    <lineage>
        <taxon>Eukaryota</taxon>
        <taxon>Fungi</taxon>
        <taxon>Dikarya</taxon>
        <taxon>Ascomycota</taxon>
        <taxon>Pezizomycotina</taxon>
        <taxon>Eurotiomycetes</taxon>
        <taxon>Eurotiomycetidae</taxon>
        <taxon>Onygenales</taxon>
        <taxon>Ajellomycetaceae</taxon>
        <taxon>Histoplasma</taxon>
    </lineage>
</organism>
<evidence type="ECO:0000313" key="4">
    <source>
        <dbReference type="Proteomes" id="UP000663671"/>
    </source>
</evidence>
<feature type="compositionally biased region" description="Pro residues" evidence="2">
    <location>
        <begin position="319"/>
        <end position="329"/>
    </location>
</feature>
<feature type="region of interest" description="Disordered" evidence="2">
    <location>
        <begin position="305"/>
        <end position="390"/>
    </location>
</feature>
<name>A0A8A1M5U1_AJECA</name>
<feature type="region of interest" description="Disordered" evidence="2">
    <location>
        <begin position="107"/>
        <end position="281"/>
    </location>
</feature>
<protein>
    <submittedName>
        <fullName evidence="3">Uncharacterized protein</fullName>
    </submittedName>
</protein>
<dbReference type="VEuPathDB" id="FungiDB:I7I51_04618"/>
<feature type="compositionally biased region" description="Polar residues" evidence="2">
    <location>
        <begin position="254"/>
        <end position="266"/>
    </location>
</feature>
<reference evidence="3" key="1">
    <citation type="submission" date="2021-01" db="EMBL/GenBank/DDBJ databases">
        <title>Chromosome-level genome assembly of a human fungal pathogen reveals clustering of transcriptionally co-regulated genes.</title>
        <authorList>
            <person name="Voorhies M."/>
            <person name="Cohen S."/>
            <person name="Shea T.P."/>
            <person name="Petrus S."/>
            <person name="Munoz J.F."/>
            <person name="Poplawski S."/>
            <person name="Goldman W.E."/>
            <person name="Michael T."/>
            <person name="Cuomo C.A."/>
            <person name="Sil A."/>
            <person name="Beyhan S."/>
        </authorList>
    </citation>
    <scope>NUCLEOTIDE SEQUENCE</scope>
    <source>
        <strain evidence="3">WU24</strain>
    </source>
</reference>
<evidence type="ECO:0000256" key="1">
    <source>
        <dbReference type="SAM" id="Coils"/>
    </source>
</evidence>
<dbReference type="Proteomes" id="UP000663671">
    <property type="component" value="Chromosome 4"/>
</dbReference>
<evidence type="ECO:0000313" key="3">
    <source>
        <dbReference type="EMBL" id="QSS59822.1"/>
    </source>
</evidence>
<feature type="coiled-coil region" evidence="1">
    <location>
        <begin position="968"/>
        <end position="1023"/>
    </location>
</feature>
<accession>A0A8A1M5U1</accession>
<feature type="compositionally biased region" description="Polar residues" evidence="2">
    <location>
        <begin position="764"/>
        <end position="775"/>
    </location>
</feature>
<dbReference type="OrthoDB" id="1883964at2759"/>
<feature type="compositionally biased region" description="Polar residues" evidence="2">
    <location>
        <begin position="305"/>
        <end position="318"/>
    </location>
</feature>
<feature type="compositionally biased region" description="Polar residues" evidence="2">
    <location>
        <begin position="569"/>
        <end position="583"/>
    </location>
</feature>
<evidence type="ECO:0000256" key="2">
    <source>
        <dbReference type="SAM" id="MobiDB-lite"/>
    </source>
</evidence>
<feature type="compositionally biased region" description="Polar residues" evidence="2">
    <location>
        <begin position="193"/>
        <end position="203"/>
    </location>
</feature>
<feature type="region of interest" description="Disordered" evidence="2">
    <location>
        <begin position="562"/>
        <end position="622"/>
    </location>
</feature>
<gene>
    <name evidence="3" type="ORF">I7I51_04618</name>
</gene>
<feature type="region of interest" description="Disordered" evidence="2">
    <location>
        <begin position="464"/>
        <end position="546"/>
    </location>
</feature>
<proteinExistence type="predicted"/>
<sequence>MIYQSHGDGRVASDWIYSVSLFYFWQQSSFPAAQSPKRVQNSSYTTAALPPPWPSLHSLSSPSQRIQVLRGAVACFPNLRDEGSWENKKNSGYHGSISMVTLHRRFPLSDRSKDPPPFSAPNMFGSQQPQIPSFYPPATSQPEWQQPPTNQAPGMPWQPADIAPPPQLPPRVSQAGASSYNPGTYGPMPGAGASSSIDQNIHSGFSPVGGGDTTSWGVKFNHQLPHHRPQSSLYGNQSPGPPLPPRPSSAFDHGQSQSQSPVQAITWSAPAPTSTPPLQSNQQLYPQTLSMNISERHSYYQPQEPWQTFQDPNAHSTQPIPPPPPPLPPAYRAEQQQLSQGRTSQPPYSGQPPTRQYDDPTQQRPPDPATSEPPTVGQHASTGNGIYGQHQATPLAGFVTALSPPPNLMSPYGSLLPPASVAPVTPQSPPVVSTSSALGSGCPSDWEHFSARHDEIDDTATFNFKSNVSPEKPNTYELPSATAPPILNGPNERDHVLPAENPQSHAVPEPTRKPSPSPPVSPNIPPRIALDKPPPLNRADSLSSSVISTDDSTIIDGVIQAWSNPVPPKTTSVDATQPKDASSTPPPYASEQPHIPSSPSPRAHTPKHESPRSTTPKAEQSAPKTIIKVVDLYEDLDPWYKSSLGRYVTMLRKEMAAESDEERFKIFTHFLNKEAKLREILYGIEDTANISNSEPTRNLSVRRQSLTLPALNTSKVSIPLEMGDDVSNLTSKDGFSKTSLGASMQNFPRSVSVPPGASSAVSRNPNLTPLLSQPTRPVYTPFRYTEGPQRGSGPLTFDRPAFQAYSALRQASVSSGRTLAHQTVNAFSGASLESPSMGKAEHDETFIGLIREKSVAYRGRHRGSDTHTKLSGETSVTGNPKTIFDSLRDIIPPTLPNPAANPDVIELRKELEGIQDDFNFIQESIDAWDEQARTRRAELDRQRRVRQEESEHHIDGLFNDKEIGYSDINVLEDEFRETEAQRQLTEERKEFENYLDNVFNPIENRLKDDISRLQAQYDRAVDMLNADTATSDLLPGSPKTTKYELSHVMQIAVELFQKLEVRYAKQTEAIIDRERRRKKAERRYYVFLGETSSLKQLDQDFDAMEKSTILNAAKEKDSRSNTLMDAFDDASMRGLGENQSVLDDIAGKVKRVTAQYLNILGRLPSDTEQIMASALALVKYLGTDSESILQSFGIADRALNEADYEVSVSEARVSNADPDIFRRLEEEKKKEDVKIHDDLQTRLDSVRMGHEALMANLREALNITRRVGPNMLASNEDARKGRSSPAAPPIESIAEGPLSIPSNTPLGANSAGVEDDQQHRHRKALEDAKRRNAAKGIAP</sequence>
<feature type="compositionally biased region" description="Low complexity" evidence="2">
    <location>
        <begin position="753"/>
        <end position="763"/>
    </location>
</feature>